<dbReference type="Gene3D" id="3.30.1830.10">
    <property type="entry name" value="YehR-like"/>
    <property type="match status" value="2"/>
</dbReference>
<dbReference type="InterPro" id="IPR036699">
    <property type="entry name" value="YehR-like_sf"/>
</dbReference>
<reference evidence="3 4" key="1">
    <citation type="submission" date="2018-09" db="EMBL/GenBank/DDBJ databases">
        <title>Genome sequencing of Lachnoanaerobaculum umeaense DSM 23576.</title>
        <authorList>
            <person name="Kook J.-K."/>
            <person name="Park S.-N."/>
            <person name="Lim Y.K."/>
        </authorList>
    </citation>
    <scope>NUCLEOTIDE SEQUENCE [LARGE SCALE GENOMIC DNA]</scope>
    <source>
        <strain evidence="4">DSM 23576 \ CCUG 58757</strain>
    </source>
</reference>
<dbReference type="KEGG" id="lua:D4A81_04560"/>
<dbReference type="RefSeq" id="WP_111525363.1">
    <property type="nucleotide sequence ID" value="NZ_CP032364.1"/>
</dbReference>
<dbReference type="SUPFAM" id="SSF160704">
    <property type="entry name" value="YehR-like"/>
    <property type="match status" value="2"/>
</dbReference>
<evidence type="ECO:0000256" key="1">
    <source>
        <dbReference type="SAM" id="MobiDB-lite"/>
    </source>
</evidence>
<keyword evidence="4" id="KW-1185">Reference proteome</keyword>
<feature type="region of interest" description="Disordered" evidence="1">
    <location>
        <begin position="24"/>
        <end position="94"/>
    </location>
</feature>
<feature type="signal peptide" evidence="2">
    <location>
        <begin position="1"/>
        <end position="21"/>
    </location>
</feature>
<dbReference type="Proteomes" id="UP000265562">
    <property type="component" value="Chromosome"/>
</dbReference>
<dbReference type="AlphaFoldDB" id="A0A385PYM3"/>
<name>A0A385PYM3_9FIRM</name>
<evidence type="ECO:0000313" key="4">
    <source>
        <dbReference type="Proteomes" id="UP000265562"/>
    </source>
</evidence>
<dbReference type="EMBL" id="CP032364">
    <property type="protein sequence ID" value="AYA99271.1"/>
    <property type="molecule type" value="Genomic_DNA"/>
</dbReference>
<dbReference type="PROSITE" id="PS51257">
    <property type="entry name" value="PROKAR_LIPOPROTEIN"/>
    <property type="match status" value="1"/>
</dbReference>
<feature type="compositionally biased region" description="Basic and acidic residues" evidence="1">
    <location>
        <begin position="64"/>
        <end position="83"/>
    </location>
</feature>
<accession>A0A385PYM3</accession>
<evidence type="ECO:0000313" key="3">
    <source>
        <dbReference type="EMBL" id="AYA99271.1"/>
    </source>
</evidence>
<feature type="chain" id="PRO_5043579493" evidence="2">
    <location>
        <begin position="22"/>
        <end position="347"/>
    </location>
</feature>
<sequence>MKKIQRIVAGLVVFTMIFGLAACSGKKDSEDKAPDKKIEKKADKKDRDDKTSDKKKEKKVGKKDKKDKTSDKKKDESEFKGEGEVIFTKPQKDDDARPMRRVRIYKYKDNKIISLEDKASIRLQPEGTEVTPENREIAQEVYIDERADVIKQVNGIDIETYLGDERYEQTTIYDYTVLDFDEYDKVIKELGMEPVDDEEKLLQMDIKAKALLENGYTKISESDFKGKGEKTYMDKEGGKFFSFSYDDNRITKITLSVEIAYSDTEYSSKEEAREGIENTIAELPQIKGVEYSAEYEDSYFIFTKSWDFVKGSFEEFEEEDPDFAFIEEDMYMTRMAGRAIYRGWIEK</sequence>
<gene>
    <name evidence="3" type="ORF">D4A81_04560</name>
</gene>
<dbReference type="InterPro" id="IPR009736">
    <property type="entry name" value="DUF1307"/>
</dbReference>
<dbReference type="Pfam" id="PF06998">
    <property type="entry name" value="DUF1307"/>
    <property type="match status" value="1"/>
</dbReference>
<organism evidence="3 4">
    <name type="scientific">Lachnoanaerobaculum umeaense</name>
    <dbReference type="NCBI Taxonomy" id="617123"/>
    <lineage>
        <taxon>Bacteria</taxon>
        <taxon>Bacillati</taxon>
        <taxon>Bacillota</taxon>
        <taxon>Clostridia</taxon>
        <taxon>Lachnospirales</taxon>
        <taxon>Lachnospiraceae</taxon>
        <taxon>Lachnoanaerobaculum</taxon>
    </lineage>
</organism>
<protein>
    <submittedName>
        <fullName evidence="3">DUF1307 domain-containing protein</fullName>
    </submittedName>
</protein>
<feature type="compositionally biased region" description="Basic and acidic residues" evidence="1">
    <location>
        <begin position="25"/>
        <end position="55"/>
    </location>
</feature>
<evidence type="ECO:0000256" key="2">
    <source>
        <dbReference type="SAM" id="SignalP"/>
    </source>
</evidence>
<proteinExistence type="predicted"/>
<keyword evidence="2" id="KW-0732">Signal</keyword>